<dbReference type="SUPFAM" id="SSF53850">
    <property type="entry name" value="Periplasmic binding protein-like II"/>
    <property type="match status" value="1"/>
</dbReference>
<name>A0ABN7YM63_9BURK</name>
<dbReference type="InterPro" id="IPR005119">
    <property type="entry name" value="LysR_subst-bd"/>
</dbReference>
<dbReference type="Gene3D" id="3.40.190.290">
    <property type="match status" value="1"/>
</dbReference>
<comment type="caution">
    <text evidence="6">The sequence shown here is derived from an EMBL/GenBank/DDBJ whole genome shotgun (WGS) entry which is preliminary data.</text>
</comment>
<dbReference type="InterPro" id="IPR058163">
    <property type="entry name" value="LysR-type_TF_proteobact-type"/>
</dbReference>
<evidence type="ECO:0000259" key="5">
    <source>
        <dbReference type="PROSITE" id="PS50931"/>
    </source>
</evidence>
<evidence type="ECO:0000256" key="3">
    <source>
        <dbReference type="ARBA" id="ARBA00023125"/>
    </source>
</evidence>
<keyword evidence="3" id="KW-0238">DNA-binding</keyword>
<dbReference type="Pfam" id="PF00126">
    <property type="entry name" value="HTH_1"/>
    <property type="match status" value="1"/>
</dbReference>
<evidence type="ECO:0000313" key="7">
    <source>
        <dbReference type="Proteomes" id="UP000721236"/>
    </source>
</evidence>
<keyword evidence="2" id="KW-0805">Transcription regulation</keyword>
<keyword evidence="7" id="KW-1185">Reference proteome</keyword>
<organism evidence="6 7">
    <name type="scientific">Cupriavidus respiraculi</name>
    <dbReference type="NCBI Taxonomy" id="195930"/>
    <lineage>
        <taxon>Bacteria</taxon>
        <taxon>Pseudomonadati</taxon>
        <taxon>Pseudomonadota</taxon>
        <taxon>Betaproteobacteria</taxon>
        <taxon>Burkholderiales</taxon>
        <taxon>Burkholderiaceae</taxon>
        <taxon>Cupriavidus</taxon>
    </lineage>
</organism>
<proteinExistence type="inferred from homology"/>
<reference evidence="6 7" key="1">
    <citation type="submission" date="2021-08" db="EMBL/GenBank/DDBJ databases">
        <authorList>
            <person name="Peeters C."/>
        </authorList>
    </citation>
    <scope>NUCLEOTIDE SEQUENCE [LARGE SCALE GENOMIC DNA]</scope>
    <source>
        <strain evidence="6 7">LMG 21510</strain>
    </source>
</reference>
<evidence type="ECO:0000256" key="1">
    <source>
        <dbReference type="ARBA" id="ARBA00009437"/>
    </source>
</evidence>
<evidence type="ECO:0000256" key="2">
    <source>
        <dbReference type="ARBA" id="ARBA00023015"/>
    </source>
</evidence>
<comment type="similarity">
    <text evidence="1">Belongs to the LysR transcriptional regulatory family.</text>
</comment>
<dbReference type="Pfam" id="PF03466">
    <property type="entry name" value="LysR_substrate"/>
    <property type="match status" value="1"/>
</dbReference>
<dbReference type="EMBL" id="CAJZAH010000002">
    <property type="protein sequence ID" value="CAG9174455.1"/>
    <property type="molecule type" value="Genomic_DNA"/>
</dbReference>
<dbReference type="PANTHER" id="PTHR30537:SF3">
    <property type="entry name" value="TRANSCRIPTIONAL REGULATORY PROTEIN"/>
    <property type="match status" value="1"/>
</dbReference>
<evidence type="ECO:0000313" key="6">
    <source>
        <dbReference type="EMBL" id="CAG9174455.1"/>
    </source>
</evidence>
<evidence type="ECO:0000256" key="4">
    <source>
        <dbReference type="ARBA" id="ARBA00023163"/>
    </source>
</evidence>
<gene>
    <name evidence="6" type="ORF">LMG21510_02569</name>
</gene>
<dbReference type="SUPFAM" id="SSF46785">
    <property type="entry name" value="Winged helix' DNA-binding domain"/>
    <property type="match status" value="1"/>
</dbReference>
<dbReference type="InterPro" id="IPR036390">
    <property type="entry name" value="WH_DNA-bd_sf"/>
</dbReference>
<accession>A0ABN7YM63</accession>
<feature type="domain" description="HTH lysR-type" evidence="5">
    <location>
        <begin position="67"/>
        <end position="124"/>
    </location>
</feature>
<dbReference type="Proteomes" id="UP000721236">
    <property type="component" value="Unassembled WGS sequence"/>
</dbReference>
<dbReference type="PANTHER" id="PTHR30537">
    <property type="entry name" value="HTH-TYPE TRANSCRIPTIONAL REGULATOR"/>
    <property type="match status" value="1"/>
</dbReference>
<dbReference type="InterPro" id="IPR000847">
    <property type="entry name" value="LysR_HTH_N"/>
</dbReference>
<keyword evidence="4" id="KW-0804">Transcription</keyword>
<dbReference type="PROSITE" id="PS50931">
    <property type="entry name" value="HTH_LYSR"/>
    <property type="match status" value="1"/>
</dbReference>
<sequence length="368" mass="40048">MARSCATVRLPRSSVDRREREPSERGLSFCVPHWKDVNVQSTFQKTLAAAGAPDSGLPPAAEGAFRFSWDDLRIIKTLSECGSRSIAAAKLGINVSTVSRRVAQAEAALGVALFDRRRAGYKLTPEGMELRALSERVELDVVSVARRVSGGLQGPLGTLRMTTSDSLLLHFLTPIIADFRTRHPSLSVEVLVGNDTLNLARDESDIAIRATRTPSETLVGRKLANIAWAPYGSASQFRRKRPAADDLYGMTWVSYAGRLSGLRAFHHVESRVAPVDIAYRSDSVAAVAAAIAAGLGLGFLPCMLGDAMAELIRVGPVVPELQDELWLLTHPDIRRSRRVQAFMSFCATAVARRKALIEGREPLHAAKK</sequence>
<protein>
    <recommendedName>
        <fullName evidence="5">HTH lysR-type domain-containing protein</fullName>
    </recommendedName>
</protein>
<dbReference type="Gene3D" id="1.10.10.10">
    <property type="entry name" value="Winged helix-like DNA-binding domain superfamily/Winged helix DNA-binding domain"/>
    <property type="match status" value="1"/>
</dbReference>
<dbReference type="InterPro" id="IPR036388">
    <property type="entry name" value="WH-like_DNA-bd_sf"/>
</dbReference>